<sequence>MKLTITLVTAFLFAAGSVAHPELVSREELQRRADLSRRCVSKVAQFNENRYAMRRKAKRDLELERSGNATFQVTTEAPYYDVIQNETCVLVPETTRGPYWRPNSQLLRQDITEGQPGVPLWLDIGVIDMETCEPLNNALVSLWHCNATGSYSSFTDLDPNTPFHDLLNQMNVTNFTIGETDLHTDTTTFLRGIWPTDANGMLEMKTVFPGFYAERTIHIHTQVMTDWVLRNNGTVSSGKVVSTGQVYFDEEISARLMALEPYASHTEIERVTNDVDWIIDEDPALGSNSIMSIVPADGENPENGVIAYITLGVDTSAVMEL</sequence>
<dbReference type="Proteomes" id="UP001521116">
    <property type="component" value="Unassembled WGS sequence"/>
</dbReference>
<dbReference type="CDD" id="cd03457">
    <property type="entry name" value="intradiol_dioxygenase_like"/>
    <property type="match status" value="1"/>
</dbReference>
<feature type="domain" description="Intradiol ring-cleavage dioxygenases" evidence="2">
    <location>
        <begin position="105"/>
        <end position="225"/>
    </location>
</feature>
<dbReference type="EMBL" id="JAJVDC020000096">
    <property type="protein sequence ID" value="KAL1625225.1"/>
    <property type="molecule type" value="Genomic_DNA"/>
</dbReference>
<feature type="chain" id="PRO_5046028008" description="Intradiol ring-cleavage dioxygenases domain-containing protein" evidence="1">
    <location>
        <begin position="20"/>
        <end position="321"/>
    </location>
</feature>
<dbReference type="InterPro" id="IPR000627">
    <property type="entry name" value="Intradiol_dOase_C"/>
</dbReference>
<gene>
    <name evidence="3" type="ORF">SLS56_007420</name>
</gene>
<feature type="signal peptide" evidence="1">
    <location>
        <begin position="1"/>
        <end position="19"/>
    </location>
</feature>
<reference evidence="3 4" key="1">
    <citation type="submission" date="2024-02" db="EMBL/GenBank/DDBJ databases">
        <title>De novo assembly and annotation of 12 fungi associated with fruit tree decline syndrome in Ontario, Canada.</title>
        <authorList>
            <person name="Sulman M."/>
            <person name="Ellouze W."/>
            <person name="Ilyukhin E."/>
        </authorList>
    </citation>
    <scope>NUCLEOTIDE SEQUENCE [LARGE SCALE GENOMIC DNA]</scope>
    <source>
        <strain evidence="3 4">M1-105</strain>
    </source>
</reference>
<evidence type="ECO:0000313" key="3">
    <source>
        <dbReference type="EMBL" id="KAL1625225.1"/>
    </source>
</evidence>
<keyword evidence="4" id="KW-1185">Reference proteome</keyword>
<evidence type="ECO:0000259" key="2">
    <source>
        <dbReference type="Pfam" id="PF00775"/>
    </source>
</evidence>
<accession>A0ABR3SN29</accession>
<proteinExistence type="predicted"/>
<dbReference type="PANTHER" id="PTHR34315:SF1">
    <property type="entry name" value="INTRADIOL RING-CLEAVAGE DIOXYGENASES DOMAIN-CONTAINING PROTEIN-RELATED"/>
    <property type="match status" value="1"/>
</dbReference>
<name>A0ABR3SN29_9PEZI</name>
<protein>
    <recommendedName>
        <fullName evidence="2">Intradiol ring-cleavage dioxygenases domain-containing protein</fullName>
    </recommendedName>
</protein>
<evidence type="ECO:0000313" key="4">
    <source>
        <dbReference type="Proteomes" id="UP001521116"/>
    </source>
</evidence>
<dbReference type="Pfam" id="PF00775">
    <property type="entry name" value="Dioxygenase_C"/>
    <property type="match status" value="1"/>
</dbReference>
<dbReference type="InterPro" id="IPR015889">
    <property type="entry name" value="Intradiol_dOase_core"/>
</dbReference>
<organism evidence="3 4">
    <name type="scientific">Neofusicoccum ribis</name>
    <dbReference type="NCBI Taxonomy" id="45134"/>
    <lineage>
        <taxon>Eukaryota</taxon>
        <taxon>Fungi</taxon>
        <taxon>Dikarya</taxon>
        <taxon>Ascomycota</taxon>
        <taxon>Pezizomycotina</taxon>
        <taxon>Dothideomycetes</taxon>
        <taxon>Dothideomycetes incertae sedis</taxon>
        <taxon>Botryosphaeriales</taxon>
        <taxon>Botryosphaeriaceae</taxon>
        <taxon>Neofusicoccum</taxon>
    </lineage>
</organism>
<dbReference type="SUPFAM" id="SSF49482">
    <property type="entry name" value="Aromatic compound dioxygenase"/>
    <property type="match status" value="1"/>
</dbReference>
<keyword evidence="1" id="KW-0732">Signal</keyword>
<dbReference type="Gene3D" id="2.60.130.10">
    <property type="entry name" value="Aromatic compound dioxygenase"/>
    <property type="match status" value="1"/>
</dbReference>
<dbReference type="PANTHER" id="PTHR34315">
    <property type="match status" value="1"/>
</dbReference>
<evidence type="ECO:0000256" key="1">
    <source>
        <dbReference type="SAM" id="SignalP"/>
    </source>
</evidence>
<comment type="caution">
    <text evidence="3">The sequence shown here is derived from an EMBL/GenBank/DDBJ whole genome shotgun (WGS) entry which is preliminary data.</text>
</comment>